<comment type="caution">
    <text evidence="1">The sequence shown here is derived from an EMBL/GenBank/DDBJ whole genome shotgun (WGS) entry which is preliminary data.</text>
</comment>
<name>A0A9N7ULM3_PLEPL</name>
<organism evidence="1 2">
    <name type="scientific">Pleuronectes platessa</name>
    <name type="common">European plaice</name>
    <dbReference type="NCBI Taxonomy" id="8262"/>
    <lineage>
        <taxon>Eukaryota</taxon>
        <taxon>Metazoa</taxon>
        <taxon>Chordata</taxon>
        <taxon>Craniata</taxon>
        <taxon>Vertebrata</taxon>
        <taxon>Euteleostomi</taxon>
        <taxon>Actinopterygii</taxon>
        <taxon>Neopterygii</taxon>
        <taxon>Teleostei</taxon>
        <taxon>Neoteleostei</taxon>
        <taxon>Acanthomorphata</taxon>
        <taxon>Carangaria</taxon>
        <taxon>Pleuronectiformes</taxon>
        <taxon>Pleuronectoidei</taxon>
        <taxon>Pleuronectidae</taxon>
        <taxon>Pleuronectes</taxon>
    </lineage>
</organism>
<dbReference type="AlphaFoldDB" id="A0A9N7ULM3"/>
<proteinExistence type="predicted"/>
<protein>
    <submittedName>
        <fullName evidence="1">Uncharacterized protein</fullName>
    </submittedName>
</protein>
<sequence length="133" mass="14747">MGRYQPACFLRAGVKSDGPYRYRRGLSPKPSEKELMADVQVRSLNTGTRGICVSDLPQKCLEATDVMDLKRVFTSESERESLVIMTLTSRGGTPHPTEQAPSSLLMFLPFISPKSPLTPHFSILSSPLQSPRH</sequence>
<reference evidence="1" key="1">
    <citation type="submission" date="2020-03" db="EMBL/GenBank/DDBJ databases">
        <authorList>
            <person name="Weist P."/>
        </authorList>
    </citation>
    <scope>NUCLEOTIDE SEQUENCE</scope>
</reference>
<dbReference type="EMBL" id="CADEAL010001591">
    <property type="protein sequence ID" value="CAB1433760.1"/>
    <property type="molecule type" value="Genomic_DNA"/>
</dbReference>
<evidence type="ECO:0000313" key="1">
    <source>
        <dbReference type="EMBL" id="CAB1433760.1"/>
    </source>
</evidence>
<keyword evidence="2" id="KW-1185">Reference proteome</keyword>
<dbReference type="Proteomes" id="UP001153269">
    <property type="component" value="Unassembled WGS sequence"/>
</dbReference>
<evidence type="ECO:0000313" key="2">
    <source>
        <dbReference type="Proteomes" id="UP001153269"/>
    </source>
</evidence>
<gene>
    <name evidence="1" type="ORF">PLEPLA_LOCUS21851</name>
</gene>
<accession>A0A9N7ULM3</accession>